<dbReference type="Gene3D" id="3.90.25.10">
    <property type="entry name" value="UDP-galactose 4-epimerase, domain 1"/>
    <property type="match status" value="1"/>
</dbReference>
<comment type="caution">
    <text evidence="12">The sequence shown here is derived from an EMBL/GenBank/DDBJ whole genome shotgun (WGS) entry which is preliminary data.</text>
</comment>
<dbReference type="EMBL" id="WWCP01000033">
    <property type="protein sequence ID" value="MYM84476.1"/>
    <property type="molecule type" value="Genomic_DNA"/>
</dbReference>
<name>A0A6L8MQ14_9BURK</name>
<keyword evidence="8 10" id="KW-0413">Isomerase</keyword>
<proteinExistence type="inferred from homology"/>
<evidence type="ECO:0000256" key="8">
    <source>
        <dbReference type="ARBA" id="ARBA00023235"/>
    </source>
</evidence>
<protein>
    <recommendedName>
        <fullName evidence="6 10">UDP-glucose 4-epimerase</fullName>
        <ecNumber evidence="5 10">5.1.3.2</ecNumber>
    </recommendedName>
</protein>
<evidence type="ECO:0000256" key="6">
    <source>
        <dbReference type="ARBA" id="ARBA00018569"/>
    </source>
</evidence>
<comment type="catalytic activity">
    <reaction evidence="1 10">
        <text>UDP-alpha-D-glucose = UDP-alpha-D-galactose</text>
        <dbReference type="Rhea" id="RHEA:22168"/>
        <dbReference type="ChEBI" id="CHEBI:58885"/>
        <dbReference type="ChEBI" id="CHEBI:66914"/>
        <dbReference type="EC" id="5.1.3.2"/>
    </reaction>
</comment>
<dbReference type="CDD" id="cd05247">
    <property type="entry name" value="UDP_G4E_1_SDR_e"/>
    <property type="match status" value="1"/>
</dbReference>
<evidence type="ECO:0000256" key="4">
    <source>
        <dbReference type="ARBA" id="ARBA00007637"/>
    </source>
</evidence>
<feature type="domain" description="NAD-dependent epimerase/dehydratase" evidence="11">
    <location>
        <begin position="11"/>
        <end position="259"/>
    </location>
</feature>
<evidence type="ECO:0000256" key="7">
    <source>
        <dbReference type="ARBA" id="ARBA00023027"/>
    </source>
</evidence>
<dbReference type="PANTHER" id="PTHR43725:SF53">
    <property type="entry name" value="UDP-ARABINOSE 4-EPIMERASE 1"/>
    <property type="match status" value="1"/>
</dbReference>
<keyword evidence="7 10" id="KW-0520">NAD</keyword>
<dbReference type="NCBIfam" id="TIGR01179">
    <property type="entry name" value="galE"/>
    <property type="match status" value="1"/>
</dbReference>
<evidence type="ECO:0000313" key="13">
    <source>
        <dbReference type="Proteomes" id="UP000474565"/>
    </source>
</evidence>
<evidence type="ECO:0000256" key="3">
    <source>
        <dbReference type="ARBA" id="ARBA00004947"/>
    </source>
</evidence>
<dbReference type="InterPro" id="IPR005886">
    <property type="entry name" value="UDP_G4E"/>
</dbReference>
<comment type="cofactor">
    <cofactor evidence="2 10">
        <name>NAD(+)</name>
        <dbReference type="ChEBI" id="CHEBI:57540"/>
    </cofactor>
</comment>
<evidence type="ECO:0000256" key="2">
    <source>
        <dbReference type="ARBA" id="ARBA00001911"/>
    </source>
</evidence>
<comment type="pathway">
    <text evidence="3 10">Carbohydrate metabolism; galactose metabolism.</text>
</comment>
<evidence type="ECO:0000256" key="5">
    <source>
        <dbReference type="ARBA" id="ARBA00013189"/>
    </source>
</evidence>
<evidence type="ECO:0000259" key="11">
    <source>
        <dbReference type="Pfam" id="PF01370"/>
    </source>
</evidence>
<dbReference type="Gene3D" id="3.40.50.720">
    <property type="entry name" value="NAD(P)-binding Rossmann-like Domain"/>
    <property type="match status" value="1"/>
</dbReference>
<gene>
    <name evidence="12" type="primary">galE</name>
    <name evidence="12" type="ORF">GTP44_21300</name>
</gene>
<comment type="similarity">
    <text evidence="4 10">Belongs to the NAD(P)-dependent epimerase/dehydratase family.</text>
</comment>
<organism evidence="12 13">
    <name type="scientific">Duganella lactea</name>
    <dbReference type="NCBI Taxonomy" id="2692173"/>
    <lineage>
        <taxon>Bacteria</taxon>
        <taxon>Pseudomonadati</taxon>
        <taxon>Pseudomonadota</taxon>
        <taxon>Betaproteobacteria</taxon>
        <taxon>Burkholderiales</taxon>
        <taxon>Oxalobacteraceae</taxon>
        <taxon>Telluria group</taxon>
        <taxon>Duganella</taxon>
    </lineage>
</organism>
<dbReference type="InterPro" id="IPR001509">
    <property type="entry name" value="Epimerase_deHydtase"/>
</dbReference>
<dbReference type="Proteomes" id="UP000474565">
    <property type="component" value="Unassembled WGS sequence"/>
</dbReference>
<dbReference type="PANTHER" id="PTHR43725">
    <property type="entry name" value="UDP-GLUCOSE 4-EPIMERASE"/>
    <property type="match status" value="1"/>
</dbReference>
<dbReference type="UniPathway" id="UPA00214"/>
<evidence type="ECO:0000256" key="9">
    <source>
        <dbReference type="ARBA" id="ARBA00023277"/>
    </source>
</evidence>
<comment type="subunit">
    <text evidence="10">Homodimer.</text>
</comment>
<dbReference type="InterPro" id="IPR036291">
    <property type="entry name" value="NAD(P)-bd_dom_sf"/>
</dbReference>
<dbReference type="GO" id="GO:0003978">
    <property type="term" value="F:UDP-glucose 4-epimerase activity"/>
    <property type="evidence" value="ECO:0007669"/>
    <property type="project" value="UniProtKB-UniRule"/>
</dbReference>
<dbReference type="EC" id="5.1.3.2" evidence="5 10"/>
<dbReference type="AlphaFoldDB" id="A0A6L8MQ14"/>
<keyword evidence="9 10" id="KW-0119">Carbohydrate metabolism</keyword>
<dbReference type="SUPFAM" id="SSF51735">
    <property type="entry name" value="NAD(P)-binding Rossmann-fold domains"/>
    <property type="match status" value="1"/>
</dbReference>
<reference evidence="12 13" key="1">
    <citation type="submission" date="2019-12" db="EMBL/GenBank/DDBJ databases">
        <title>Novel species isolated from a subtropical stream in China.</title>
        <authorList>
            <person name="Lu H."/>
        </authorList>
    </citation>
    <scope>NUCLEOTIDE SEQUENCE [LARGE SCALE GENOMIC DNA]</scope>
    <source>
        <strain evidence="12 13">FT50W</strain>
    </source>
</reference>
<evidence type="ECO:0000313" key="12">
    <source>
        <dbReference type="EMBL" id="MYM84476.1"/>
    </source>
</evidence>
<evidence type="ECO:0000256" key="10">
    <source>
        <dbReference type="RuleBase" id="RU366046"/>
    </source>
</evidence>
<sequence length="331" mass="35888">MRGGDAGKPHVLVVGGAGYIGSHMVKRLRQAGYAPVVLDNLSQGRRAAVGDAPLIVGELGDDSVLNVIFQAWPIAAVMHFASFIQVGESVARPAAYYYNNVNNTLALLQAMVRHQVPRFIFSSTAAIFGDPDYLPIDERHPKAPLNPYGRSKWMVEQMLGDFDVAYGLRSCCLRYFNAAGADPEGELGECHEPETHLIPVVLQAAAGRRRSVTVFGRDYATPDGTCIRDYIHVSDLCDAHLLALESLLDGGASSRFNLGNGVGYSINEVIEAARRVTGAPIMVIDGPRRPGDPARLVADPALAHETLGWTPRFSDIDAMIGHAWAWERRTG</sequence>
<accession>A0A6L8MQ14</accession>
<dbReference type="RefSeq" id="WP_161020981.1">
    <property type="nucleotide sequence ID" value="NZ_WWCP01000033.1"/>
</dbReference>
<dbReference type="Pfam" id="PF01370">
    <property type="entry name" value="Epimerase"/>
    <property type="match status" value="1"/>
</dbReference>
<dbReference type="GO" id="GO:0033499">
    <property type="term" value="P:galactose catabolic process via UDP-galactose, Leloir pathway"/>
    <property type="evidence" value="ECO:0007669"/>
    <property type="project" value="TreeGrafter"/>
</dbReference>
<evidence type="ECO:0000256" key="1">
    <source>
        <dbReference type="ARBA" id="ARBA00000083"/>
    </source>
</evidence>